<feature type="compositionally biased region" description="Low complexity" evidence="2">
    <location>
        <begin position="860"/>
        <end position="871"/>
    </location>
</feature>
<dbReference type="GO" id="GO:0030307">
    <property type="term" value="P:positive regulation of cell growth"/>
    <property type="evidence" value="ECO:0007669"/>
    <property type="project" value="TreeGrafter"/>
</dbReference>
<sequence>MDARTSGTSTAGGATGGGMYTGSGSGSPGGGGIDPMREIIVLAACGANELLPQNPDLPADVFTACLTTPIKVALRWFCSRSLLRHDGLTKELIDRIPGRQTDRKTPLGELNWIFTAITDTIAWNSLPRATFQKLFRQRILAAANATPVSWPRLPPTHQHPMWQAWDMAAEMCLLQLPALLADPAAEFTPSTFFSEQLTAFELWLAHGSADKKPPEQLPIVLQVLLSQVHRLRALVLLGRFLDMGLWAVDLALSVGIFPYVLKLLQTTSSDLRTTLVFIWAKILALDTSCQADLVKDGGHLYFLKYLDAPEPGIDHHSRAQAVFVLATVCDGHPRGQALCYQANLLGSLLRWLQLLLPGLAALEAQQAAAAASGGMAGVGPGVSRGAALLVKWCCLALGRLVEDAPEAAAAAMRDGAPELLSSLLGALDPELRAAAVFALGCLIHSQPRVGPGGAAAADSRFSQLGVSMASSSSASLATQGLGSSAALGAAGAGAGSAASLAGTGGDPAGGASTAAAAALLEASINAEQSIAALLLRANVVYDASALVRSELAVALARLVRGHMPLLEDAIQQLRESVSYQQRKVTELLRAYQRQAAVPQHMPDGAQASDSAMAANSGGSSGSIGGGGSGGSGGSGGGPQGASSSRHHLQQQGHGQQQQGQQLGSAGTGGFHSTITGWAGGAAGGGLYVPDGSSVAAAAAAAGVGGGPGSQTTVYSLLLETVLALATDPSPRVARLGRRVLGLAQMELAPLVVGSVPAPQVQRSTSGPGPGLSPSSSVGGSLGIGSAGAAGYGGAGSMPGASVGSTGSAGVGASLGSLTSKLVKGGRSWRSGFASGATAGGGGGAGVGGSAARLPGPPAPAAALGSSASIPGSAGGSPPGSPTSRDTASAAAAAAAQATGFARRQYILRSTAPEQQHLDGPEGGLSRLSSGAPSGVGGGDDGGGLSPHGGGAGASGGVRGSQPSSTVYAASCEYFSRPMLEPQASAWRELEAHKVAPWMALQDGTRKAQRLREMEAARTRCRGATNPRLREQVSSIETGAESLTSLVFHSFHLLLVTADQRGYVRVQNAADGSMLNTFHVTNGSAPGDPAVTPSSLVYLRQLNEAESNLLLTCAADGAVRVWRSYLHNGNQRLAAAWQAVPMRQPAAPVPWNASFALADATRQYWLYAAGGSHPDVLQRWDLHSEMCAQQIAVRSSSSGSSCPVAIEHLSVSQNDPHLLLAGCSDQMLRLFDVRAGATPALSVHAGRAPLAGMVLEPCGRSGAALTGSATGELRFLDLRLAAGEGGGDGGSSCVVRSVQAHSTGGMSVLAAHPNAPLLATATAASASVVKVWTDTGDLVGAIKSAAPQRMAPVTAMAWHPYNLYLGAGGKDSVASVFIVDHVPPPVGSVGGQAAAAVSPAACVLAVHH</sequence>
<dbReference type="SUPFAM" id="SSF48371">
    <property type="entry name" value="ARM repeat"/>
    <property type="match status" value="1"/>
</dbReference>
<accession>A0A0D2MLT3</accession>
<feature type="compositionally biased region" description="Low complexity" evidence="2">
    <location>
        <begin position="649"/>
        <end position="663"/>
    </location>
</feature>
<feature type="region of interest" description="Disordered" evidence="2">
    <location>
        <begin position="598"/>
        <end position="668"/>
    </location>
</feature>
<feature type="compositionally biased region" description="Gly residues" evidence="2">
    <location>
        <begin position="618"/>
        <end position="639"/>
    </location>
</feature>
<feature type="compositionally biased region" description="Gly residues" evidence="2">
    <location>
        <begin position="933"/>
        <end position="958"/>
    </location>
</feature>
<evidence type="ECO:0000256" key="2">
    <source>
        <dbReference type="SAM" id="MobiDB-lite"/>
    </source>
</evidence>
<dbReference type="InterPro" id="IPR001680">
    <property type="entry name" value="WD40_rpt"/>
</dbReference>
<dbReference type="GeneID" id="25737024"/>
<dbReference type="GO" id="GO:0030674">
    <property type="term" value="F:protein-macromolecule adaptor activity"/>
    <property type="evidence" value="ECO:0007669"/>
    <property type="project" value="TreeGrafter"/>
</dbReference>
<reference evidence="3 4" key="1">
    <citation type="journal article" date="2013" name="BMC Genomics">
        <title>Reconstruction of the lipid metabolism for the microalga Monoraphidium neglectum from its genome sequence reveals characteristics suitable for biofuel production.</title>
        <authorList>
            <person name="Bogen C."/>
            <person name="Al-Dilaimi A."/>
            <person name="Albersmeier A."/>
            <person name="Wichmann J."/>
            <person name="Grundmann M."/>
            <person name="Rupp O."/>
            <person name="Lauersen K.J."/>
            <person name="Blifernez-Klassen O."/>
            <person name="Kalinowski J."/>
            <person name="Goesmann A."/>
            <person name="Mussgnug J.H."/>
            <person name="Kruse O."/>
        </authorList>
    </citation>
    <scope>NUCLEOTIDE SEQUENCE [LARGE SCALE GENOMIC DNA]</scope>
    <source>
        <strain evidence="3 4">SAG 48.87</strain>
    </source>
</reference>
<dbReference type="InterPro" id="IPR004083">
    <property type="entry name" value="Raptor"/>
</dbReference>
<dbReference type="Proteomes" id="UP000054498">
    <property type="component" value="Unassembled WGS sequence"/>
</dbReference>
<name>A0A0D2MLT3_9CHLO</name>
<dbReference type="InterPro" id="IPR011989">
    <property type="entry name" value="ARM-like"/>
</dbReference>
<dbReference type="PANTHER" id="PTHR12848">
    <property type="entry name" value="REGULATORY-ASSOCIATED PROTEIN OF MTOR"/>
    <property type="match status" value="1"/>
</dbReference>
<dbReference type="GO" id="GO:0031931">
    <property type="term" value="C:TORC1 complex"/>
    <property type="evidence" value="ECO:0007669"/>
    <property type="project" value="InterPro"/>
</dbReference>
<dbReference type="Gene3D" id="2.130.10.10">
    <property type="entry name" value="YVTN repeat-like/Quinoprotein amine dehydrogenase"/>
    <property type="match status" value="2"/>
</dbReference>
<dbReference type="InterPro" id="IPR015943">
    <property type="entry name" value="WD40/YVTN_repeat-like_dom_sf"/>
</dbReference>
<feature type="compositionally biased region" description="Gly residues" evidence="2">
    <location>
        <begin position="839"/>
        <end position="848"/>
    </location>
</feature>
<dbReference type="RefSeq" id="XP_013902834.1">
    <property type="nucleotide sequence ID" value="XM_014047380.1"/>
</dbReference>
<dbReference type="SUPFAM" id="SSF50978">
    <property type="entry name" value="WD40 repeat-like"/>
    <property type="match status" value="1"/>
</dbReference>
<dbReference type="EMBL" id="KK100778">
    <property type="protein sequence ID" value="KIZ03815.1"/>
    <property type="molecule type" value="Genomic_DNA"/>
</dbReference>
<dbReference type="PRINTS" id="PR01547">
    <property type="entry name" value="YEAST176DUF"/>
</dbReference>
<feature type="region of interest" description="Disordered" evidence="2">
    <location>
        <begin position="1"/>
        <end position="29"/>
    </location>
</feature>
<comment type="similarity">
    <text evidence="1">Belongs to the WD repeat RAPTOR family.</text>
</comment>
<protein>
    <recommendedName>
        <fullName evidence="5">Regulatory-associated protein of mTOR</fullName>
    </recommendedName>
</protein>
<evidence type="ECO:0000313" key="4">
    <source>
        <dbReference type="Proteomes" id="UP000054498"/>
    </source>
</evidence>
<dbReference type="GO" id="GO:0009267">
    <property type="term" value="P:cellular response to starvation"/>
    <property type="evidence" value="ECO:0007669"/>
    <property type="project" value="TreeGrafter"/>
</dbReference>
<dbReference type="SMART" id="SM00320">
    <property type="entry name" value="WD40"/>
    <property type="match status" value="5"/>
</dbReference>
<feature type="compositionally biased region" description="Low complexity" evidence="2">
    <location>
        <begin position="1"/>
        <end position="12"/>
    </location>
</feature>
<dbReference type="InterPro" id="IPR016024">
    <property type="entry name" value="ARM-type_fold"/>
</dbReference>
<feature type="compositionally biased region" description="Low complexity" evidence="2">
    <location>
        <begin position="763"/>
        <end position="778"/>
    </location>
</feature>
<feature type="region of interest" description="Disordered" evidence="2">
    <location>
        <begin position="839"/>
        <end position="891"/>
    </location>
</feature>
<dbReference type="InterPro" id="IPR036322">
    <property type="entry name" value="WD40_repeat_dom_sf"/>
</dbReference>
<keyword evidence="4" id="KW-1185">Reference proteome</keyword>
<dbReference type="STRING" id="145388.A0A0D2MLT3"/>
<dbReference type="Gene3D" id="1.25.10.10">
    <property type="entry name" value="Leucine-rich Repeat Variant"/>
    <property type="match status" value="1"/>
</dbReference>
<dbReference type="PANTHER" id="PTHR12848:SF16">
    <property type="entry name" value="REGULATORY-ASSOCIATED PROTEIN OF MTOR"/>
    <property type="match status" value="1"/>
</dbReference>
<organism evidence="3 4">
    <name type="scientific">Monoraphidium neglectum</name>
    <dbReference type="NCBI Taxonomy" id="145388"/>
    <lineage>
        <taxon>Eukaryota</taxon>
        <taxon>Viridiplantae</taxon>
        <taxon>Chlorophyta</taxon>
        <taxon>core chlorophytes</taxon>
        <taxon>Chlorophyceae</taxon>
        <taxon>CS clade</taxon>
        <taxon>Sphaeropleales</taxon>
        <taxon>Selenastraceae</taxon>
        <taxon>Monoraphidium</taxon>
    </lineage>
</organism>
<feature type="compositionally biased region" description="Low complexity" evidence="2">
    <location>
        <begin position="607"/>
        <end position="617"/>
    </location>
</feature>
<feature type="region of interest" description="Disordered" evidence="2">
    <location>
        <begin position="912"/>
        <end position="961"/>
    </location>
</feature>
<dbReference type="GO" id="GO:0031929">
    <property type="term" value="P:TOR signaling"/>
    <property type="evidence" value="ECO:0007669"/>
    <property type="project" value="InterPro"/>
</dbReference>
<dbReference type="GO" id="GO:0010506">
    <property type="term" value="P:regulation of autophagy"/>
    <property type="evidence" value="ECO:0007669"/>
    <property type="project" value="TreeGrafter"/>
</dbReference>
<dbReference type="GO" id="GO:0005737">
    <property type="term" value="C:cytoplasm"/>
    <property type="evidence" value="ECO:0007669"/>
    <property type="project" value="TreeGrafter"/>
</dbReference>
<feature type="region of interest" description="Disordered" evidence="2">
    <location>
        <begin position="758"/>
        <end position="778"/>
    </location>
</feature>
<dbReference type="OrthoDB" id="10262360at2759"/>
<dbReference type="KEGG" id="mng:MNEG_4146"/>
<gene>
    <name evidence="3" type="ORF">MNEG_4146</name>
</gene>
<evidence type="ECO:0000256" key="1">
    <source>
        <dbReference type="ARBA" id="ARBA00009257"/>
    </source>
</evidence>
<feature type="compositionally biased region" description="Low complexity" evidence="2">
    <location>
        <begin position="881"/>
        <end position="891"/>
    </location>
</feature>
<dbReference type="GO" id="GO:0071230">
    <property type="term" value="P:cellular response to amino acid stimulus"/>
    <property type="evidence" value="ECO:0007669"/>
    <property type="project" value="TreeGrafter"/>
</dbReference>
<evidence type="ECO:0008006" key="5">
    <source>
        <dbReference type="Google" id="ProtNLM"/>
    </source>
</evidence>
<evidence type="ECO:0000313" key="3">
    <source>
        <dbReference type="EMBL" id="KIZ03815.1"/>
    </source>
</evidence>
<proteinExistence type="inferred from homology"/>
<feature type="compositionally biased region" description="Gly residues" evidence="2">
    <location>
        <begin position="13"/>
        <end position="29"/>
    </location>
</feature>